<proteinExistence type="predicted"/>
<reference evidence="1 2" key="1">
    <citation type="journal article" date="2018" name="Nat. Ecol. Evol.">
        <title>Shark genomes provide insights into elasmobranch evolution and the origin of vertebrates.</title>
        <authorList>
            <person name="Hara Y"/>
            <person name="Yamaguchi K"/>
            <person name="Onimaru K"/>
            <person name="Kadota M"/>
            <person name="Koyanagi M"/>
            <person name="Keeley SD"/>
            <person name="Tatsumi K"/>
            <person name="Tanaka K"/>
            <person name="Motone F"/>
            <person name="Kageyama Y"/>
            <person name="Nozu R"/>
            <person name="Adachi N"/>
            <person name="Nishimura O"/>
            <person name="Nakagawa R"/>
            <person name="Tanegashima C"/>
            <person name="Kiyatake I"/>
            <person name="Matsumoto R"/>
            <person name="Murakumo K"/>
            <person name="Nishida K"/>
            <person name="Terakita A"/>
            <person name="Kuratani S"/>
            <person name="Sato K"/>
            <person name="Hyodo S Kuraku.S."/>
        </authorList>
    </citation>
    <scope>NUCLEOTIDE SEQUENCE [LARGE SCALE GENOMIC DNA]</scope>
</reference>
<accession>A0A401SC52</accession>
<evidence type="ECO:0000313" key="1">
    <source>
        <dbReference type="EMBL" id="GCC27978.1"/>
    </source>
</evidence>
<dbReference type="AlphaFoldDB" id="A0A401SC52"/>
<sequence>MQCTKVSHTRTYKKNLQHSRDQWHSVDKTKWLLASSRCRKSKDQATLQKVKQHLDSQYHCVTHRSSQVFGTSKTTLEINPLKPAPGNPQLGLC</sequence>
<dbReference type="Proteomes" id="UP000287033">
    <property type="component" value="Unassembled WGS sequence"/>
</dbReference>
<keyword evidence="2" id="KW-1185">Reference proteome</keyword>
<organism evidence="1 2">
    <name type="scientific">Chiloscyllium punctatum</name>
    <name type="common">Brownbanded bambooshark</name>
    <name type="synonym">Hemiscyllium punctatum</name>
    <dbReference type="NCBI Taxonomy" id="137246"/>
    <lineage>
        <taxon>Eukaryota</taxon>
        <taxon>Metazoa</taxon>
        <taxon>Chordata</taxon>
        <taxon>Craniata</taxon>
        <taxon>Vertebrata</taxon>
        <taxon>Chondrichthyes</taxon>
        <taxon>Elasmobranchii</taxon>
        <taxon>Galeomorphii</taxon>
        <taxon>Galeoidea</taxon>
        <taxon>Orectolobiformes</taxon>
        <taxon>Hemiscylliidae</taxon>
        <taxon>Chiloscyllium</taxon>
    </lineage>
</organism>
<dbReference type="EMBL" id="BEZZ01000185">
    <property type="protein sequence ID" value="GCC27978.1"/>
    <property type="molecule type" value="Genomic_DNA"/>
</dbReference>
<name>A0A401SC52_CHIPU</name>
<gene>
    <name evidence="1" type="ORF">chiPu_0006404</name>
</gene>
<comment type="caution">
    <text evidence="1">The sequence shown here is derived from an EMBL/GenBank/DDBJ whole genome shotgun (WGS) entry which is preliminary data.</text>
</comment>
<evidence type="ECO:0000313" key="2">
    <source>
        <dbReference type="Proteomes" id="UP000287033"/>
    </source>
</evidence>
<protein>
    <submittedName>
        <fullName evidence="1">Uncharacterized protein</fullName>
    </submittedName>
</protein>